<evidence type="ECO:0000256" key="5">
    <source>
        <dbReference type="ARBA" id="ARBA00022827"/>
    </source>
</evidence>
<dbReference type="Pfam" id="PF16901">
    <property type="entry name" value="DAO_C"/>
    <property type="match status" value="1"/>
</dbReference>
<feature type="domain" description="FAD dependent oxidoreductase" evidence="9">
    <location>
        <begin position="24"/>
        <end position="372"/>
    </location>
</feature>
<evidence type="ECO:0000256" key="1">
    <source>
        <dbReference type="ARBA" id="ARBA00001974"/>
    </source>
</evidence>
<dbReference type="GO" id="GO:0006071">
    <property type="term" value="P:glycerol metabolic process"/>
    <property type="evidence" value="ECO:0007669"/>
    <property type="project" value="UniProtKB-KW"/>
</dbReference>
<evidence type="ECO:0000259" key="9">
    <source>
        <dbReference type="Pfam" id="PF01266"/>
    </source>
</evidence>
<dbReference type="InterPro" id="IPR031656">
    <property type="entry name" value="DAO_C"/>
</dbReference>
<dbReference type="GO" id="GO:0004368">
    <property type="term" value="F:glycerol-3-phosphate dehydrogenase (quinone) activity"/>
    <property type="evidence" value="ECO:0007669"/>
    <property type="project" value="UniProtKB-EC"/>
</dbReference>
<dbReference type="EC" id="1.1.5.3" evidence="7"/>
<dbReference type="SUPFAM" id="SSF54373">
    <property type="entry name" value="FAD-linked reductases, C-terminal domain"/>
    <property type="match status" value="1"/>
</dbReference>
<evidence type="ECO:0000313" key="12">
    <source>
        <dbReference type="Proteomes" id="UP000266302"/>
    </source>
</evidence>
<evidence type="ECO:0000259" key="10">
    <source>
        <dbReference type="Pfam" id="PF16901"/>
    </source>
</evidence>
<dbReference type="PROSITE" id="PS00977">
    <property type="entry name" value="FAD_G3PDH_1"/>
    <property type="match status" value="1"/>
</dbReference>
<evidence type="ECO:0000256" key="6">
    <source>
        <dbReference type="ARBA" id="ARBA00023002"/>
    </source>
</evidence>
<organism evidence="11 12">
    <name type="scientific">Simplicispira hankyongi</name>
    <dbReference type="NCBI Taxonomy" id="2315688"/>
    <lineage>
        <taxon>Bacteria</taxon>
        <taxon>Pseudomonadati</taxon>
        <taxon>Pseudomonadota</taxon>
        <taxon>Betaproteobacteria</taxon>
        <taxon>Burkholderiales</taxon>
        <taxon>Comamonadaceae</taxon>
        <taxon>Simplicispira</taxon>
    </lineage>
</organism>
<comment type="catalytic activity">
    <reaction evidence="7">
        <text>a quinone + sn-glycerol 3-phosphate = dihydroxyacetone phosphate + a quinol</text>
        <dbReference type="Rhea" id="RHEA:18977"/>
        <dbReference type="ChEBI" id="CHEBI:24646"/>
        <dbReference type="ChEBI" id="CHEBI:57597"/>
        <dbReference type="ChEBI" id="CHEBI:57642"/>
        <dbReference type="ChEBI" id="CHEBI:132124"/>
        <dbReference type="EC" id="1.1.5.3"/>
    </reaction>
</comment>
<dbReference type="AlphaFoldDB" id="A0A398CK05"/>
<feature type="domain" description="Alpha-glycerophosphate oxidase C-terminal" evidence="10">
    <location>
        <begin position="412"/>
        <end position="504"/>
    </location>
</feature>
<dbReference type="PANTHER" id="PTHR11985:SF35">
    <property type="entry name" value="ANAEROBIC GLYCEROL-3-PHOSPHATE DEHYDROGENASE SUBUNIT A"/>
    <property type="match status" value="1"/>
</dbReference>
<comment type="cofactor">
    <cofactor evidence="1 7">
        <name>FAD</name>
        <dbReference type="ChEBI" id="CHEBI:57692"/>
    </cofactor>
</comment>
<dbReference type="EMBL" id="QXJC01000001">
    <property type="protein sequence ID" value="RID99263.1"/>
    <property type="molecule type" value="Genomic_DNA"/>
</dbReference>
<dbReference type="InterPro" id="IPR000447">
    <property type="entry name" value="G3P_DH_FAD-dep"/>
</dbReference>
<evidence type="ECO:0000256" key="7">
    <source>
        <dbReference type="RuleBase" id="RU361217"/>
    </source>
</evidence>
<name>A0A398CK05_9BURK</name>
<sequence length="561" mass="60834">MQNRVNLFPTRADALARLPAQTWDLVVIGGGISGAGVAQQAARRGWSVLLLEQRDFAWGTSSRSSKLVHGGLRYLKEGDLKTTLHSVRERQRLLREAPGLVEPQSFLFADCPGRKPGRWLMQTGLVVYDLMAGQRSHYYADLATAQALAPGLAPPGLRGALVFQDAKTDDARLVWRVLLEARRDGAVLLNYVAVESLTTANGKVTGLVAKDSLTGQTHAVQARAVVNATGAWADRLRAGVGAAPLLRPLRGSHLVLPFWRLPVAQSISFMHPQDGRPVFFYPWEGATLVGTTDLDHRADLDAEASITASEVAYLLDAVNDQFPAAQITAADISACYAGVRPVIDDGQQDASKATRDHVVRDESGMVTLAGGKLTTFRLMAQDALALAAPHAGKAFERSDAPLFTPAPPLNPRWSPAVRQRLTARYGAYAAEWSTGACDDLHTIPGTQTLWLELAIAARHEAVQHLDDLLLRRTRLGILLPRGGLDYLPRIHQLCAPHLAWDEARWELEVERYRALIAAHYQPPGTAQALGSDHDFAQRNSCSDPNAGTDPGPGATAQHATR</sequence>
<feature type="region of interest" description="Disordered" evidence="8">
    <location>
        <begin position="526"/>
        <end position="561"/>
    </location>
</feature>
<dbReference type="GO" id="GO:0009331">
    <property type="term" value="C:glycerol-3-phosphate dehydrogenase (FAD) complex"/>
    <property type="evidence" value="ECO:0007669"/>
    <property type="project" value="UniProtKB-UniRule"/>
</dbReference>
<dbReference type="InterPro" id="IPR036188">
    <property type="entry name" value="FAD/NAD-bd_sf"/>
</dbReference>
<evidence type="ECO:0000256" key="2">
    <source>
        <dbReference type="ARBA" id="ARBA00007330"/>
    </source>
</evidence>
<evidence type="ECO:0000313" key="11">
    <source>
        <dbReference type="EMBL" id="RID99263.1"/>
    </source>
</evidence>
<keyword evidence="6 7" id="KW-0560">Oxidoreductase</keyword>
<evidence type="ECO:0000256" key="4">
    <source>
        <dbReference type="ARBA" id="ARBA00022798"/>
    </source>
</evidence>
<evidence type="ECO:0000256" key="3">
    <source>
        <dbReference type="ARBA" id="ARBA00022630"/>
    </source>
</evidence>
<gene>
    <name evidence="11" type="ORF">D3F03_02160</name>
</gene>
<dbReference type="OrthoDB" id="9766796at2"/>
<dbReference type="Gene3D" id="1.10.8.870">
    <property type="entry name" value="Alpha-glycerophosphate oxidase, cap domain"/>
    <property type="match status" value="1"/>
</dbReference>
<dbReference type="PRINTS" id="PR01001">
    <property type="entry name" value="FADG3PDH"/>
</dbReference>
<protein>
    <recommendedName>
        <fullName evidence="7">Glycerol-3-phosphate dehydrogenase</fullName>
        <ecNumber evidence="7">1.1.5.3</ecNumber>
    </recommendedName>
</protein>
<comment type="caution">
    <text evidence="11">The sequence shown here is derived from an EMBL/GenBank/DDBJ whole genome shotgun (WGS) entry which is preliminary data.</text>
</comment>
<dbReference type="GO" id="GO:0046168">
    <property type="term" value="P:glycerol-3-phosphate catabolic process"/>
    <property type="evidence" value="ECO:0007669"/>
    <property type="project" value="TreeGrafter"/>
</dbReference>
<dbReference type="InterPro" id="IPR006076">
    <property type="entry name" value="FAD-dep_OxRdtase"/>
</dbReference>
<dbReference type="Pfam" id="PF01266">
    <property type="entry name" value="DAO"/>
    <property type="match status" value="1"/>
</dbReference>
<accession>A0A398CK05</accession>
<comment type="similarity">
    <text evidence="2 7">Belongs to the FAD-dependent glycerol-3-phosphate dehydrogenase family.</text>
</comment>
<proteinExistence type="inferred from homology"/>
<keyword evidence="3 7" id="KW-0285">Flavoprotein</keyword>
<dbReference type="Proteomes" id="UP000266302">
    <property type="component" value="Unassembled WGS sequence"/>
</dbReference>
<dbReference type="Gene3D" id="3.50.50.60">
    <property type="entry name" value="FAD/NAD(P)-binding domain"/>
    <property type="match status" value="1"/>
</dbReference>
<dbReference type="PANTHER" id="PTHR11985">
    <property type="entry name" value="GLYCEROL-3-PHOSPHATE DEHYDROGENASE"/>
    <property type="match status" value="1"/>
</dbReference>
<reference evidence="11 12" key="1">
    <citation type="submission" date="2018-09" db="EMBL/GenBank/DDBJ databases">
        <title>Draft genome of Simplicispira sp. NY-02.</title>
        <authorList>
            <person name="Im W.T."/>
        </authorList>
    </citation>
    <scope>NUCLEOTIDE SEQUENCE [LARGE SCALE GENOMIC DNA]</scope>
    <source>
        <strain evidence="11 12">NY-02</strain>
    </source>
</reference>
<evidence type="ECO:0000256" key="8">
    <source>
        <dbReference type="SAM" id="MobiDB-lite"/>
    </source>
</evidence>
<keyword evidence="12" id="KW-1185">Reference proteome</keyword>
<keyword evidence="4" id="KW-0319">Glycerol metabolism</keyword>
<dbReference type="SUPFAM" id="SSF51905">
    <property type="entry name" value="FAD/NAD(P)-binding domain"/>
    <property type="match status" value="1"/>
</dbReference>
<dbReference type="InterPro" id="IPR038299">
    <property type="entry name" value="DAO_C_sf"/>
</dbReference>
<dbReference type="Gene3D" id="3.30.9.10">
    <property type="entry name" value="D-Amino Acid Oxidase, subunit A, domain 2"/>
    <property type="match status" value="1"/>
</dbReference>
<keyword evidence="5" id="KW-0274">FAD</keyword>